<feature type="chain" id="PRO_5046457314" description="Secreted protein" evidence="2">
    <location>
        <begin position="29"/>
        <end position="203"/>
    </location>
</feature>
<evidence type="ECO:0000256" key="1">
    <source>
        <dbReference type="SAM" id="MobiDB-lite"/>
    </source>
</evidence>
<feature type="signal peptide" evidence="2">
    <location>
        <begin position="1"/>
        <end position="28"/>
    </location>
</feature>
<dbReference type="Proteomes" id="UP000823941">
    <property type="component" value="Chromosome 24"/>
</dbReference>
<gene>
    <name evidence="3" type="ORF">JYU34_018150</name>
</gene>
<keyword evidence="2" id="KW-0732">Signal</keyword>
<evidence type="ECO:0000313" key="3">
    <source>
        <dbReference type="EMBL" id="KAG7298514.1"/>
    </source>
</evidence>
<keyword evidence="4" id="KW-1185">Reference proteome</keyword>
<evidence type="ECO:0000313" key="4">
    <source>
        <dbReference type="Proteomes" id="UP000823941"/>
    </source>
</evidence>
<feature type="region of interest" description="Disordered" evidence="1">
    <location>
        <begin position="32"/>
        <end position="52"/>
    </location>
</feature>
<evidence type="ECO:0000256" key="2">
    <source>
        <dbReference type="SAM" id="SignalP"/>
    </source>
</evidence>
<sequence>MATANTTLCFRWMVISVILLTLSAESLAKLSENKTSAERTPPARPAPEPVKTANKVHGGSVVLFADEVKQTLERYLFGICPQNFKMSLLNKGNKNNTFDSCDVDSEHNDLAGRLAALALRAHSAARGECSQLGGMLASTFSDLARTASSRQMLNAAANDANKKRKLSKSQKAKIQAKQRTALAVKKKAAALAAAAASKIATQV</sequence>
<dbReference type="EMBL" id="JAHIBW010000024">
    <property type="protein sequence ID" value="KAG7298514.1"/>
    <property type="molecule type" value="Genomic_DNA"/>
</dbReference>
<protein>
    <recommendedName>
        <fullName evidence="5">Secreted protein</fullName>
    </recommendedName>
</protein>
<accession>A0ABQ7PZU9</accession>
<comment type="caution">
    <text evidence="3">The sequence shown here is derived from an EMBL/GenBank/DDBJ whole genome shotgun (WGS) entry which is preliminary data.</text>
</comment>
<evidence type="ECO:0008006" key="5">
    <source>
        <dbReference type="Google" id="ProtNLM"/>
    </source>
</evidence>
<proteinExistence type="predicted"/>
<reference evidence="3 4" key="1">
    <citation type="submission" date="2021-06" db="EMBL/GenBank/DDBJ databases">
        <title>A haploid diamondback moth (Plutella xylostella L.) genome assembly resolves 31 chromosomes and identifies a diamide resistance mutation.</title>
        <authorList>
            <person name="Ward C.M."/>
            <person name="Perry K.D."/>
            <person name="Baker G."/>
            <person name="Powis K."/>
            <person name="Heckel D.G."/>
            <person name="Baxter S.W."/>
        </authorList>
    </citation>
    <scope>NUCLEOTIDE SEQUENCE [LARGE SCALE GENOMIC DNA]</scope>
    <source>
        <strain evidence="3 4">LV</strain>
        <tissue evidence="3">Single pupa</tissue>
    </source>
</reference>
<name>A0ABQ7PZU9_PLUXY</name>
<organism evidence="3 4">
    <name type="scientific">Plutella xylostella</name>
    <name type="common">Diamondback moth</name>
    <name type="synonym">Plutella maculipennis</name>
    <dbReference type="NCBI Taxonomy" id="51655"/>
    <lineage>
        <taxon>Eukaryota</taxon>
        <taxon>Metazoa</taxon>
        <taxon>Ecdysozoa</taxon>
        <taxon>Arthropoda</taxon>
        <taxon>Hexapoda</taxon>
        <taxon>Insecta</taxon>
        <taxon>Pterygota</taxon>
        <taxon>Neoptera</taxon>
        <taxon>Endopterygota</taxon>
        <taxon>Lepidoptera</taxon>
        <taxon>Glossata</taxon>
        <taxon>Ditrysia</taxon>
        <taxon>Yponomeutoidea</taxon>
        <taxon>Plutellidae</taxon>
        <taxon>Plutella</taxon>
    </lineage>
</organism>